<geneLocation type="plasmid" evidence="1 2">
    <name>p410-cp29-2</name>
</geneLocation>
<reference evidence="1" key="1">
    <citation type="submission" date="2022-12" db="EMBL/GenBank/DDBJ databases">
        <title>B. miyamotoi WGS.</title>
        <authorList>
            <person name="Kuleshov K.V."/>
            <person name="Hoornstra D."/>
            <person name="Hovius J.W."/>
            <person name="Platonov A.E."/>
            <person name="Telford S.R. III."/>
        </authorList>
    </citation>
    <scope>NUCLEOTIDE SEQUENCE</scope>
    <source>
        <strain evidence="1">410</strain>
        <plasmid evidence="1">p410-cp29-2</plasmid>
    </source>
</reference>
<gene>
    <name evidence="1" type="ORF">O5398_06255</name>
</gene>
<organism evidence="1 2">
    <name type="scientific">Borrelia miyamotoi</name>
    <dbReference type="NCBI Taxonomy" id="47466"/>
    <lineage>
        <taxon>Bacteria</taxon>
        <taxon>Pseudomonadati</taxon>
        <taxon>Spirochaetota</taxon>
        <taxon>Spirochaetia</taxon>
        <taxon>Spirochaetales</taxon>
        <taxon>Borreliaceae</taxon>
        <taxon>Borrelia</taxon>
    </lineage>
</organism>
<dbReference type="AlphaFoldDB" id="A0AAQ2WYI1"/>
<keyword evidence="1" id="KW-0614">Plasmid</keyword>
<evidence type="ECO:0000313" key="2">
    <source>
        <dbReference type="Proteomes" id="UP001164544"/>
    </source>
</evidence>
<protein>
    <recommendedName>
        <fullName evidence="3">BppA</fullName>
    </recommendedName>
</protein>
<name>A0AAQ2WYI1_9SPIR</name>
<sequence>MNINKINDNKLEVGMGHLSVYGQQVFKGYEELVKQSQEQLKNTHTKIQLR</sequence>
<dbReference type="EMBL" id="CP114644">
    <property type="protein sequence ID" value="WAZ91711.1"/>
    <property type="molecule type" value="Genomic_DNA"/>
</dbReference>
<dbReference type="RefSeq" id="WP_156768730.1">
    <property type="nucleotide sequence ID" value="NZ_CP017129.1"/>
</dbReference>
<proteinExistence type="predicted"/>
<accession>A0AAQ2WYI1</accession>
<evidence type="ECO:0000313" key="1">
    <source>
        <dbReference type="EMBL" id="WAZ91711.1"/>
    </source>
</evidence>
<dbReference type="Proteomes" id="UP001164544">
    <property type="component" value="Plasmid p410-cp29-2"/>
</dbReference>
<evidence type="ECO:0008006" key="3">
    <source>
        <dbReference type="Google" id="ProtNLM"/>
    </source>
</evidence>